<reference evidence="2" key="2">
    <citation type="journal article" date="2015" name="Data Brief">
        <title>Shoot transcriptome of the giant reed, Arundo donax.</title>
        <authorList>
            <person name="Barrero R.A."/>
            <person name="Guerrero F.D."/>
            <person name="Moolhuijzen P."/>
            <person name="Goolsby J.A."/>
            <person name="Tidwell J."/>
            <person name="Bellgard S.E."/>
            <person name="Bellgard M.I."/>
        </authorList>
    </citation>
    <scope>NUCLEOTIDE SEQUENCE</scope>
    <source>
        <tissue evidence="2">Shoot tissue taken approximately 20 cm above the soil surface</tissue>
    </source>
</reference>
<evidence type="ECO:0000313" key="2">
    <source>
        <dbReference type="EMBL" id="JAE36245.1"/>
    </source>
</evidence>
<accession>A0A0A9HGG3</accession>
<feature type="compositionally biased region" description="Basic and acidic residues" evidence="1">
    <location>
        <begin position="14"/>
        <end position="24"/>
    </location>
</feature>
<protein>
    <submittedName>
        <fullName evidence="2">AROF</fullName>
    </submittedName>
</protein>
<proteinExistence type="predicted"/>
<name>A0A0A9HGG3_ARUDO</name>
<dbReference type="AlphaFoldDB" id="A0A0A9HGG3"/>
<sequence>MVRRLSGRNAGARRGCETDPPDKAADAAAALVASAIADGMLRGGGSG</sequence>
<evidence type="ECO:0000256" key="1">
    <source>
        <dbReference type="SAM" id="MobiDB-lite"/>
    </source>
</evidence>
<feature type="region of interest" description="Disordered" evidence="1">
    <location>
        <begin position="1"/>
        <end position="24"/>
    </location>
</feature>
<dbReference type="EMBL" id="GBRH01161651">
    <property type="protein sequence ID" value="JAE36245.1"/>
    <property type="molecule type" value="Transcribed_RNA"/>
</dbReference>
<reference evidence="2" key="1">
    <citation type="submission" date="2014-09" db="EMBL/GenBank/DDBJ databases">
        <authorList>
            <person name="Magalhaes I.L.F."/>
            <person name="Oliveira U."/>
            <person name="Santos F.R."/>
            <person name="Vidigal T.H.D.A."/>
            <person name="Brescovit A.D."/>
            <person name="Santos A.J."/>
        </authorList>
    </citation>
    <scope>NUCLEOTIDE SEQUENCE</scope>
    <source>
        <tissue evidence="2">Shoot tissue taken approximately 20 cm above the soil surface</tissue>
    </source>
</reference>
<organism evidence="2">
    <name type="scientific">Arundo donax</name>
    <name type="common">Giant reed</name>
    <name type="synonym">Donax arundinaceus</name>
    <dbReference type="NCBI Taxonomy" id="35708"/>
    <lineage>
        <taxon>Eukaryota</taxon>
        <taxon>Viridiplantae</taxon>
        <taxon>Streptophyta</taxon>
        <taxon>Embryophyta</taxon>
        <taxon>Tracheophyta</taxon>
        <taxon>Spermatophyta</taxon>
        <taxon>Magnoliopsida</taxon>
        <taxon>Liliopsida</taxon>
        <taxon>Poales</taxon>
        <taxon>Poaceae</taxon>
        <taxon>PACMAD clade</taxon>
        <taxon>Arundinoideae</taxon>
        <taxon>Arundineae</taxon>
        <taxon>Arundo</taxon>
    </lineage>
</organism>